<feature type="compositionally biased region" description="Basic and acidic residues" evidence="3">
    <location>
        <begin position="730"/>
        <end position="741"/>
    </location>
</feature>
<accession>A0AAD6YSP6</accession>
<keyword evidence="5" id="KW-0732">Signal</keyword>
<evidence type="ECO:0008006" key="8">
    <source>
        <dbReference type="Google" id="ProtNLM"/>
    </source>
</evidence>
<dbReference type="Proteomes" id="UP001219525">
    <property type="component" value="Unassembled WGS sequence"/>
</dbReference>
<feature type="region of interest" description="Disordered" evidence="3">
    <location>
        <begin position="665"/>
        <end position="741"/>
    </location>
</feature>
<keyword evidence="1" id="KW-0880">Kelch repeat</keyword>
<dbReference type="PANTHER" id="PTHR46093">
    <property type="entry name" value="ACYL-COA-BINDING DOMAIN-CONTAINING PROTEIN 5"/>
    <property type="match status" value="1"/>
</dbReference>
<evidence type="ECO:0000256" key="5">
    <source>
        <dbReference type="SAM" id="SignalP"/>
    </source>
</evidence>
<feature type="region of interest" description="Disordered" evidence="3">
    <location>
        <begin position="575"/>
        <end position="603"/>
    </location>
</feature>
<feature type="compositionally biased region" description="Low complexity" evidence="3">
    <location>
        <begin position="913"/>
        <end position="928"/>
    </location>
</feature>
<dbReference type="PANTHER" id="PTHR46093:SF18">
    <property type="entry name" value="FIBRONECTIN TYPE-III DOMAIN-CONTAINING PROTEIN"/>
    <property type="match status" value="1"/>
</dbReference>
<keyword evidence="4" id="KW-0472">Membrane</keyword>
<evidence type="ECO:0000313" key="6">
    <source>
        <dbReference type="EMBL" id="KAJ7227409.1"/>
    </source>
</evidence>
<feature type="compositionally biased region" description="Polar residues" evidence="3">
    <location>
        <begin position="689"/>
        <end position="705"/>
    </location>
</feature>
<feature type="compositionally biased region" description="Polar residues" evidence="3">
    <location>
        <begin position="825"/>
        <end position="836"/>
    </location>
</feature>
<dbReference type="SUPFAM" id="SSF117281">
    <property type="entry name" value="Kelch motif"/>
    <property type="match status" value="1"/>
</dbReference>
<feature type="compositionally biased region" description="Gly residues" evidence="3">
    <location>
        <begin position="395"/>
        <end position="407"/>
    </location>
</feature>
<name>A0AAD6YSP6_9AGAR</name>
<sequence length="1002" mass="105339">MLIFLYIALLISAVHSYTPAPRWGQATSLISSYLFIQGGKQSLDNSQSYTGASASEDLLLLPLSNSFSVDSPPWDLISDSTNSSNSQGPAVAWHTLSAFNSSMLLVFGGVPNSVVPLPTQSDSGWLLLVYNRLIPQFTQEPSGWDNEPMRRIHHAAVSSTAGDVYIFGGERADDSQLFFSDHYVFSPDVSSFTALPTDNGPPGLTGHAAVILPNGQILVFGGLALSGLLSFNLFWTFDISSNSWSSQTIPSASIPQGRRGFAYVLLDDNTVLIHGGCSGDCQQTYSDGWIYNIAAATWTSVPALDAVGQRKDHFAVTYGGQVIFGFGYGQNGPANSSLVIFDPNTGAFPTTFVPPSPTSSVTQTIPVASATDSATASTHQVSGTVSAVHPTGTNSVGGGGGGGGGKPEGVTKKTTSIALGVVLGFLALVAAGIGAVWYLRRQQRHRWERGGVGGVFSPLGRGDSHGSLPSAARMVDAAPTVSGAVESVGATLSSWATWAAAAVGLGGVMGARSVAVERDRKQRRDMLADEDTHDIRYGWYDASDARSSRFGRLRRQGSGGSTWSLMSVFRPKPRREASGASFGSRAGSLLGHSDAPSEKDPFRDDVEAVVRPGPSRRQSSYASVTSAANSYIDPFADPISERDIAGPGALLVGNYAHGVPLSPVTEASGASASQSGSSAETHTPVLSPFESTSRASTFGLSSSSHALPIGASSPAGSSTRPRASSILDMQPREPEQPMRRSDTWWARFANKSLLDRRSSRGGGAPAPQRTMDFRDPNPLPQRLGFVKEETPSVLAEHRSSSGTERRGSGSPPGHGVARVAAHGKSMSSIQTQQTADSEALERMGDVDVVLRGNRHGGSTSTRGSEVTGGGSTDEGHGQVQRSWRSQESADEPVYTSPVEMVPASSFNLPTPPSRTRSLSPSVRPPLSTASSGSSVAERIRAYERRMSQDVGAPPPPPPSTNADVQERVRKKSHVHGVNYGLVPRASLFVANPGGRDASGDTA</sequence>
<feature type="transmembrane region" description="Helical" evidence="4">
    <location>
        <begin position="417"/>
        <end position="439"/>
    </location>
</feature>
<feature type="compositionally biased region" description="Low complexity" evidence="3">
    <location>
        <begin position="578"/>
        <end position="588"/>
    </location>
</feature>
<dbReference type="CDD" id="cd12087">
    <property type="entry name" value="TM_EGFR-like"/>
    <property type="match status" value="1"/>
</dbReference>
<dbReference type="Gene3D" id="2.120.10.80">
    <property type="entry name" value="Kelch-type beta propeller"/>
    <property type="match status" value="2"/>
</dbReference>
<organism evidence="6 7">
    <name type="scientific">Mycena pura</name>
    <dbReference type="NCBI Taxonomy" id="153505"/>
    <lineage>
        <taxon>Eukaryota</taxon>
        <taxon>Fungi</taxon>
        <taxon>Dikarya</taxon>
        <taxon>Basidiomycota</taxon>
        <taxon>Agaricomycotina</taxon>
        <taxon>Agaricomycetes</taxon>
        <taxon>Agaricomycetidae</taxon>
        <taxon>Agaricales</taxon>
        <taxon>Marasmiineae</taxon>
        <taxon>Mycenaceae</taxon>
        <taxon>Mycena</taxon>
    </lineage>
</organism>
<reference evidence="6" key="1">
    <citation type="submission" date="2023-03" db="EMBL/GenBank/DDBJ databases">
        <title>Massive genome expansion in bonnet fungi (Mycena s.s.) driven by repeated elements and novel gene families across ecological guilds.</title>
        <authorList>
            <consortium name="Lawrence Berkeley National Laboratory"/>
            <person name="Harder C.B."/>
            <person name="Miyauchi S."/>
            <person name="Viragh M."/>
            <person name="Kuo A."/>
            <person name="Thoen E."/>
            <person name="Andreopoulos B."/>
            <person name="Lu D."/>
            <person name="Skrede I."/>
            <person name="Drula E."/>
            <person name="Henrissat B."/>
            <person name="Morin E."/>
            <person name="Kohler A."/>
            <person name="Barry K."/>
            <person name="LaButti K."/>
            <person name="Morin E."/>
            <person name="Salamov A."/>
            <person name="Lipzen A."/>
            <person name="Mereny Z."/>
            <person name="Hegedus B."/>
            <person name="Baldrian P."/>
            <person name="Stursova M."/>
            <person name="Weitz H."/>
            <person name="Taylor A."/>
            <person name="Grigoriev I.V."/>
            <person name="Nagy L.G."/>
            <person name="Martin F."/>
            <person name="Kauserud H."/>
        </authorList>
    </citation>
    <scope>NUCLEOTIDE SEQUENCE</scope>
    <source>
        <strain evidence="6">9144</strain>
    </source>
</reference>
<feature type="compositionally biased region" description="Basic and acidic residues" evidence="3">
    <location>
        <begin position="785"/>
        <end position="807"/>
    </location>
</feature>
<feature type="region of interest" description="Disordered" evidence="3">
    <location>
        <begin position="382"/>
        <end position="409"/>
    </location>
</feature>
<keyword evidence="4" id="KW-0812">Transmembrane</keyword>
<evidence type="ECO:0000256" key="4">
    <source>
        <dbReference type="SAM" id="Phobius"/>
    </source>
</evidence>
<evidence type="ECO:0000256" key="3">
    <source>
        <dbReference type="SAM" id="MobiDB-lite"/>
    </source>
</evidence>
<evidence type="ECO:0000256" key="2">
    <source>
        <dbReference type="ARBA" id="ARBA00022737"/>
    </source>
</evidence>
<dbReference type="AlphaFoldDB" id="A0AAD6YSP6"/>
<protein>
    <recommendedName>
        <fullName evidence="8">Galactose oxidase</fullName>
    </recommendedName>
</protein>
<proteinExistence type="predicted"/>
<dbReference type="Pfam" id="PF24681">
    <property type="entry name" value="Kelch_KLHDC2_KLHL20_DRC7"/>
    <property type="match status" value="1"/>
</dbReference>
<dbReference type="InterPro" id="IPR015915">
    <property type="entry name" value="Kelch-typ_b-propeller"/>
</dbReference>
<comment type="caution">
    <text evidence="6">The sequence shown here is derived from an EMBL/GenBank/DDBJ whole genome shotgun (WGS) entry which is preliminary data.</text>
</comment>
<feature type="region of interest" description="Disordered" evidence="3">
    <location>
        <begin position="755"/>
        <end position="976"/>
    </location>
</feature>
<evidence type="ECO:0000256" key="1">
    <source>
        <dbReference type="ARBA" id="ARBA00022441"/>
    </source>
</evidence>
<keyword evidence="7" id="KW-1185">Reference proteome</keyword>
<evidence type="ECO:0000313" key="7">
    <source>
        <dbReference type="Proteomes" id="UP001219525"/>
    </source>
</evidence>
<feature type="signal peptide" evidence="5">
    <location>
        <begin position="1"/>
        <end position="16"/>
    </location>
</feature>
<feature type="compositionally biased region" description="Low complexity" evidence="3">
    <location>
        <begin position="667"/>
        <end position="679"/>
    </location>
</feature>
<feature type="chain" id="PRO_5041936018" description="Galactose oxidase" evidence="5">
    <location>
        <begin position="17"/>
        <end position="1002"/>
    </location>
</feature>
<feature type="compositionally biased region" description="Basic and acidic residues" evidence="3">
    <location>
        <begin position="937"/>
        <end position="947"/>
    </location>
</feature>
<keyword evidence="2" id="KW-0677">Repeat</keyword>
<dbReference type="EMBL" id="JARJCW010000003">
    <property type="protein sequence ID" value="KAJ7227409.1"/>
    <property type="molecule type" value="Genomic_DNA"/>
</dbReference>
<keyword evidence="4" id="KW-1133">Transmembrane helix</keyword>
<gene>
    <name evidence="6" type="ORF">GGX14DRAFT_629826</name>
</gene>